<keyword evidence="6" id="KW-0675">Receptor</keyword>
<dbReference type="OrthoDB" id="17569at2759"/>
<reference evidence="13" key="1">
    <citation type="submission" date="2015-02" db="EMBL/GenBank/DDBJ databases">
        <title>Genome sequencing for Strongylocentrotus purpuratus.</title>
        <authorList>
            <person name="Murali S."/>
            <person name="Liu Y."/>
            <person name="Vee V."/>
            <person name="English A."/>
            <person name="Wang M."/>
            <person name="Skinner E."/>
            <person name="Han Y."/>
            <person name="Muzny D.M."/>
            <person name="Worley K.C."/>
            <person name="Gibbs R.A."/>
        </authorList>
    </citation>
    <scope>NUCLEOTIDE SEQUENCE</scope>
</reference>
<keyword evidence="3 10" id="KW-1133">Transmembrane helix</keyword>
<keyword evidence="8" id="KW-0807">Transducer</keyword>
<dbReference type="GO" id="GO:0007214">
    <property type="term" value="P:gamma-aminobutyric acid signaling pathway"/>
    <property type="evidence" value="ECO:0000318"/>
    <property type="project" value="GO_Central"/>
</dbReference>
<evidence type="ECO:0000313" key="13">
    <source>
        <dbReference type="Proteomes" id="UP000007110"/>
    </source>
</evidence>
<keyword evidence="2 10" id="KW-0812">Transmembrane</keyword>
<dbReference type="CDD" id="cd15047">
    <property type="entry name" value="7tmC_GABA-B-like"/>
    <property type="match status" value="1"/>
</dbReference>
<keyword evidence="5 10" id="KW-0472">Membrane</keyword>
<dbReference type="AlphaFoldDB" id="A0A7M7HM01"/>
<name>A0A7M7HM01_STRPU</name>
<dbReference type="PANTHER" id="PTHR10519:SF74">
    <property type="entry name" value="GAMMA-AMINOBUTYRIC ACID TYPE B RECEPTOR SUBUNIT 2"/>
    <property type="match status" value="1"/>
</dbReference>
<feature type="domain" description="G-protein coupled receptors family 3 profile" evidence="11">
    <location>
        <begin position="1"/>
        <end position="112"/>
    </location>
</feature>
<evidence type="ECO:0000256" key="8">
    <source>
        <dbReference type="ARBA" id="ARBA00023224"/>
    </source>
</evidence>
<dbReference type="GeneID" id="100892787"/>
<dbReference type="PRINTS" id="PR01176">
    <property type="entry name" value="GABABRECEPTR"/>
</dbReference>
<evidence type="ECO:0000256" key="2">
    <source>
        <dbReference type="ARBA" id="ARBA00022692"/>
    </source>
</evidence>
<dbReference type="InterPro" id="IPR002455">
    <property type="entry name" value="GPCR3_GABA-B"/>
</dbReference>
<evidence type="ECO:0000256" key="6">
    <source>
        <dbReference type="ARBA" id="ARBA00023170"/>
    </source>
</evidence>
<evidence type="ECO:0000313" key="12">
    <source>
        <dbReference type="EnsemblMetazoa" id="XP_011672354"/>
    </source>
</evidence>
<comment type="subcellular location">
    <subcellularLocation>
        <location evidence="1">Membrane</location>
        <topology evidence="1">Multi-pass membrane protein</topology>
    </subcellularLocation>
</comment>
<dbReference type="PRINTS" id="PR01177">
    <property type="entry name" value="GABAB1RECPTR"/>
</dbReference>
<keyword evidence="7" id="KW-0325">Glycoprotein</keyword>
<dbReference type="KEGG" id="spu:100892787"/>
<evidence type="ECO:0000256" key="3">
    <source>
        <dbReference type="ARBA" id="ARBA00022989"/>
    </source>
</evidence>
<evidence type="ECO:0000259" key="11">
    <source>
        <dbReference type="PROSITE" id="PS50259"/>
    </source>
</evidence>
<sequence length="352" mass="38190">MLQPYVTFCHSKYQTYWLVVMYVYKGILLFFGTFLAWETRKVKIPALNDSKLIGISVYNVFILCAIGVGVSYALRSEPAALFIFLSFVVLFCNTITLGVVFIPKIITVYKDPLGVNATGKKNRTSGLESMDMKSSTAIDYAPELSVISTGAPDKDNQKLQDKVDMLKKQLQGTKDLNAILKDTDDNMCGVWCCGLSCGCSYIHGCFYSDEDDECTPGYTIKQEESTSGDVFMGDEKPSGHTKPATTADRGKNGQAAGTVESIAVDVEVGVENAGYVATSYDEHDTKATPSPAVESQGFPGTVYGAEASPDLSAWRSSSNSTGVPCAEHSMEASKVRVVTDDNTPRDVDEDEC</sequence>
<keyword evidence="13" id="KW-1185">Reference proteome</keyword>
<dbReference type="RefSeq" id="XP_011672354.1">
    <property type="nucleotide sequence ID" value="XM_011674052.2"/>
</dbReference>
<feature type="transmembrane region" description="Helical" evidence="10">
    <location>
        <begin position="80"/>
        <end position="102"/>
    </location>
</feature>
<dbReference type="Pfam" id="PF00003">
    <property type="entry name" value="7tm_3"/>
    <property type="match status" value="1"/>
</dbReference>
<evidence type="ECO:0000256" key="9">
    <source>
        <dbReference type="SAM" id="MobiDB-lite"/>
    </source>
</evidence>
<protein>
    <recommendedName>
        <fullName evidence="11">G-protein coupled receptors family 3 profile domain-containing protein</fullName>
    </recommendedName>
</protein>
<proteinExistence type="predicted"/>
<organism evidence="12 13">
    <name type="scientific">Strongylocentrotus purpuratus</name>
    <name type="common">Purple sea urchin</name>
    <dbReference type="NCBI Taxonomy" id="7668"/>
    <lineage>
        <taxon>Eukaryota</taxon>
        <taxon>Metazoa</taxon>
        <taxon>Echinodermata</taxon>
        <taxon>Eleutherozoa</taxon>
        <taxon>Echinozoa</taxon>
        <taxon>Echinoidea</taxon>
        <taxon>Euechinoidea</taxon>
        <taxon>Echinacea</taxon>
        <taxon>Camarodonta</taxon>
        <taxon>Echinidea</taxon>
        <taxon>Strongylocentrotidae</taxon>
        <taxon>Strongylocentrotus</taxon>
    </lineage>
</organism>
<evidence type="ECO:0000256" key="1">
    <source>
        <dbReference type="ARBA" id="ARBA00004141"/>
    </source>
</evidence>
<evidence type="ECO:0000256" key="4">
    <source>
        <dbReference type="ARBA" id="ARBA00023040"/>
    </source>
</evidence>
<evidence type="ECO:0000256" key="10">
    <source>
        <dbReference type="SAM" id="Phobius"/>
    </source>
</evidence>
<keyword evidence="4" id="KW-0297">G-protein coupled receptor</keyword>
<accession>A0A7M7HM01</accession>
<dbReference type="InterPro" id="IPR017978">
    <property type="entry name" value="GPCR_3_C"/>
</dbReference>
<dbReference type="PROSITE" id="PS50259">
    <property type="entry name" value="G_PROTEIN_RECEP_F3_4"/>
    <property type="match status" value="1"/>
</dbReference>
<dbReference type="Proteomes" id="UP000007110">
    <property type="component" value="Unassembled WGS sequence"/>
</dbReference>
<dbReference type="GO" id="GO:0038039">
    <property type="term" value="C:G protein-coupled receptor heterodimeric complex"/>
    <property type="evidence" value="ECO:0000318"/>
    <property type="project" value="GO_Central"/>
</dbReference>
<reference evidence="12" key="2">
    <citation type="submission" date="2021-01" db="UniProtKB">
        <authorList>
            <consortium name="EnsemblMetazoa"/>
        </authorList>
    </citation>
    <scope>IDENTIFICATION</scope>
</reference>
<dbReference type="PANTHER" id="PTHR10519">
    <property type="entry name" value="GABA-B RECEPTOR"/>
    <property type="match status" value="1"/>
</dbReference>
<feature type="region of interest" description="Disordered" evidence="9">
    <location>
        <begin position="225"/>
        <end position="254"/>
    </location>
</feature>
<evidence type="ECO:0000256" key="7">
    <source>
        <dbReference type="ARBA" id="ARBA00023180"/>
    </source>
</evidence>
<dbReference type="InParanoid" id="A0A7M7HM01"/>
<dbReference type="EnsemblMetazoa" id="XM_011674052">
    <property type="protein sequence ID" value="XP_011672354"/>
    <property type="gene ID" value="LOC100892787"/>
</dbReference>
<feature type="transmembrane region" description="Helical" evidence="10">
    <location>
        <begin position="15"/>
        <end position="37"/>
    </location>
</feature>
<evidence type="ECO:0000256" key="5">
    <source>
        <dbReference type="ARBA" id="ARBA00023136"/>
    </source>
</evidence>
<dbReference type="GO" id="GO:0004965">
    <property type="term" value="F:G protein-coupled GABA receptor activity"/>
    <property type="evidence" value="ECO:0000318"/>
    <property type="project" value="GO_Central"/>
</dbReference>
<feature type="transmembrane region" description="Helical" evidence="10">
    <location>
        <begin position="57"/>
        <end position="74"/>
    </location>
</feature>
<feature type="region of interest" description="Disordered" evidence="9">
    <location>
        <begin position="313"/>
        <end position="333"/>
    </location>
</feature>